<accession>A0AAE9CX09</accession>
<evidence type="ECO:0000313" key="3">
    <source>
        <dbReference type="Proteomes" id="UP000827892"/>
    </source>
</evidence>
<evidence type="ECO:0000256" key="1">
    <source>
        <dbReference type="SAM" id="SignalP"/>
    </source>
</evidence>
<dbReference type="OMA" id="EFHCHTV"/>
<gene>
    <name evidence="2" type="ORF">L3Y34_012766</name>
</gene>
<protein>
    <submittedName>
        <fullName evidence="2">Uncharacterized protein</fullName>
    </submittedName>
</protein>
<organism evidence="2 3">
    <name type="scientific">Caenorhabditis briggsae</name>
    <dbReference type="NCBI Taxonomy" id="6238"/>
    <lineage>
        <taxon>Eukaryota</taxon>
        <taxon>Metazoa</taxon>
        <taxon>Ecdysozoa</taxon>
        <taxon>Nematoda</taxon>
        <taxon>Chromadorea</taxon>
        <taxon>Rhabditida</taxon>
        <taxon>Rhabditina</taxon>
        <taxon>Rhabditomorpha</taxon>
        <taxon>Rhabditoidea</taxon>
        <taxon>Rhabditidae</taxon>
        <taxon>Peloderinae</taxon>
        <taxon>Caenorhabditis</taxon>
    </lineage>
</organism>
<reference evidence="2 3" key="1">
    <citation type="submission" date="2022-05" db="EMBL/GenBank/DDBJ databases">
        <title>Chromosome-level reference genomes for two strains of Caenorhabditis briggsae: an improved platform for comparative genomics.</title>
        <authorList>
            <person name="Stevens L."/>
            <person name="Andersen E.C."/>
        </authorList>
    </citation>
    <scope>NUCLEOTIDE SEQUENCE [LARGE SCALE GENOMIC DNA]</scope>
    <source>
        <strain evidence="2">QX1410_ONT</strain>
        <tissue evidence="2">Whole-organism</tissue>
    </source>
</reference>
<dbReference type="KEGG" id="cbr:CBG_15583"/>
<dbReference type="Proteomes" id="UP000827892">
    <property type="component" value="Chromosome X"/>
</dbReference>
<feature type="signal peptide" evidence="1">
    <location>
        <begin position="1"/>
        <end position="20"/>
    </location>
</feature>
<dbReference type="AlphaFoldDB" id="A0AAE9CX09"/>
<keyword evidence="1" id="KW-0732">Signal</keyword>
<proteinExistence type="predicted"/>
<sequence>MIRLPFLLLASLLLFYGAYVPEPFHTVTVPFKTENGGSTNESVFLEFHCHTVIYDKHMAIKMELESSEEVALAADKCGRRIFQTSRDTKNATIFFDKDWVSAMLTGIAKTCDVASEYKVDLVFNCDGECSGNLSFSLAEIRTPKLDFTKSYSPNGVLEYNTIGGETPSIASAEIGVLVEAAFLNSRTRLNFEVNYTTDYTLAFEKCGLEYLQLEGHKGHKVHELGWEETKLIRLMATTQCEQDSKDMVNYAMRSWQPGNGTLAFHWKRVHEEMKQHPGNDVTEMVLAIGVPKHHKMKKEERPTQLTHLVSCAIIPVIVVIRYRQFL</sequence>
<dbReference type="EMBL" id="CP090896">
    <property type="protein sequence ID" value="ULT83727.1"/>
    <property type="molecule type" value="Genomic_DNA"/>
</dbReference>
<evidence type="ECO:0000313" key="2">
    <source>
        <dbReference type="EMBL" id="ULT83727.1"/>
    </source>
</evidence>
<feature type="chain" id="PRO_5042151309" evidence="1">
    <location>
        <begin position="21"/>
        <end position="326"/>
    </location>
</feature>
<name>A0AAE9CX09_CAEBR</name>